<keyword evidence="4" id="KW-1185">Reference proteome</keyword>
<dbReference type="GO" id="GO:0016020">
    <property type="term" value="C:membrane"/>
    <property type="evidence" value="ECO:0007669"/>
    <property type="project" value="TreeGrafter"/>
</dbReference>
<dbReference type="Pfam" id="PF12697">
    <property type="entry name" value="Abhydrolase_6"/>
    <property type="match status" value="1"/>
</dbReference>
<protein>
    <submittedName>
        <fullName evidence="3">Arylesterase</fullName>
    </submittedName>
</protein>
<proteinExistence type="predicted"/>
<dbReference type="InterPro" id="IPR000073">
    <property type="entry name" value="AB_hydrolase_1"/>
</dbReference>
<dbReference type="InterPro" id="IPR050266">
    <property type="entry name" value="AB_hydrolase_sf"/>
</dbReference>
<dbReference type="GO" id="GO:0046464">
    <property type="term" value="P:acylglycerol catabolic process"/>
    <property type="evidence" value="ECO:0007669"/>
    <property type="project" value="TreeGrafter"/>
</dbReference>
<sequence length="284" mass="30614">MSSSEPVAPPEEVPHTNGTSPPKPTILLIHGLWMTGLCWEHWITFFATHGYTAIAPSWPGFGDRTPAEIRADPKALEGLTIHAVVNHYVKIIETLPSPPIIMGHSFGGLFVQILLSHGYGVAGVGISPAQPSGVLALKLSTVKAGFGVLGNPFTYNKAVPFSESQFHYAFGNALGKAESKVLWERYSVPAAAHILWQGALGAFGGGDGAVDWKKADRAPLLLIAGTNDHVVPREVVEAEKKKYHGKAVVELKIFEGRTHGIVNQEGWEEVAGFALEWVKEKANM</sequence>
<dbReference type="PANTHER" id="PTHR43798:SF33">
    <property type="entry name" value="HYDROLASE, PUTATIVE (AFU_ORTHOLOGUE AFUA_2G14860)-RELATED"/>
    <property type="match status" value="1"/>
</dbReference>
<dbReference type="EMBL" id="KZ613937">
    <property type="protein sequence ID" value="PMD48338.1"/>
    <property type="molecule type" value="Genomic_DNA"/>
</dbReference>
<organism evidence="3 4">
    <name type="scientific">Hyaloscypha variabilis (strain UAMH 11265 / GT02V1 / F)</name>
    <name type="common">Meliniomyces variabilis</name>
    <dbReference type="NCBI Taxonomy" id="1149755"/>
    <lineage>
        <taxon>Eukaryota</taxon>
        <taxon>Fungi</taxon>
        <taxon>Dikarya</taxon>
        <taxon>Ascomycota</taxon>
        <taxon>Pezizomycotina</taxon>
        <taxon>Leotiomycetes</taxon>
        <taxon>Helotiales</taxon>
        <taxon>Hyaloscyphaceae</taxon>
        <taxon>Hyaloscypha</taxon>
        <taxon>Hyaloscypha variabilis</taxon>
    </lineage>
</organism>
<dbReference type="AlphaFoldDB" id="A0A2J6SC36"/>
<evidence type="ECO:0000259" key="2">
    <source>
        <dbReference type="Pfam" id="PF12697"/>
    </source>
</evidence>
<feature type="domain" description="AB hydrolase-1" evidence="2">
    <location>
        <begin position="26"/>
        <end position="271"/>
    </location>
</feature>
<dbReference type="PRINTS" id="PR00111">
    <property type="entry name" value="ABHYDROLASE"/>
</dbReference>
<gene>
    <name evidence="3" type="ORF">L207DRAFT_505366</name>
</gene>
<dbReference type="SUPFAM" id="SSF53474">
    <property type="entry name" value="alpha/beta-Hydrolases"/>
    <property type="match status" value="1"/>
</dbReference>
<dbReference type="Proteomes" id="UP000235786">
    <property type="component" value="Unassembled WGS sequence"/>
</dbReference>
<feature type="region of interest" description="Disordered" evidence="1">
    <location>
        <begin position="1"/>
        <end position="20"/>
    </location>
</feature>
<dbReference type="GO" id="GO:0047372">
    <property type="term" value="F:monoacylglycerol lipase activity"/>
    <property type="evidence" value="ECO:0007669"/>
    <property type="project" value="TreeGrafter"/>
</dbReference>
<evidence type="ECO:0000313" key="3">
    <source>
        <dbReference type="EMBL" id="PMD48338.1"/>
    </source>
</evidence>
<name>A0A2J6SC36_HYAVF</name>
<dbReference type="InterPro" id="IPR029058">
    <property type="entry name" value="AB_hydrolase_fold"/>
</dbReference>
<accession>A0A2J6SC36</accession>
<reference evidence="3 4" key="1">
    <citation type="submission" date="2016-04" db="EMBL/GenBank/DDBJ databases">
        <title>A degradative enzymes factory behind the ericoid mycorrhizal symbiosis.</title>
        <authorList>
            <consortium name="DOE Joint Genome Institute"/>
            <person name="Martino E."/>
            <person name="Morin E."/>
            <person name="Grelet G."/>
            <person name="Kuo A."/>
            <person name="Kohler A."/>
            <person name="Daghino S."/>
            <person name="Barry K."/>
            <person name="Choi C."/>
            <person name="Cichocki N."/>
            <person name="Clum A."/>
            <person name="Copeland A."/>
            <person name="Hainaut M."/>
            <person name="Haridas S."/>
            <person name="Labutti K."/>
            <person name="Lindquist E."/>
            <person name="Lipzen A."/>
            <person name="Khouja H.-R."/>
            <person name="Murat C."/>
            <person name="Ohm R."/>
            <person name="Olson A."/>
            <person name="Spatafora J."/>
            <person name="Veneault-Fourrey C."/>
            <person name="Henrissat B."/>
            <person name="Grigoriev I."/>
            <person name="Martin F."/>
            <person name="Perotto S."/>
        </authorList>
    </citation>
    <scope>NUCLEOTIDE SEQUENCE [LARGE SCALE GENOMIC DNA]</scope>
    <source>
        <strain evidence="3 4">F</strain>
    </source>
</reference>
<evidence type="ECO:0000313" key="4">
    <source>
        <dbReference type="Proteomes" id="UP000235786"/>
    </source>
</evidence>
<evidence type="ECO:0000256" key="1">
    <source>
        <dbReference type="SAM" id="MobiDB-lite"/>
    </source>
</evidence>
<dbReference type="Gene3D" id="3.40.50.1820">
    <property type="entry name" value="alpha/beta hydrolase"/>
    <property type="match status" value="1"/>
</dbReference>
<dbReference type="OrthoDB" id="1263307at2759"/>
<dbReference type="PANTHER" id="PTHR43798">
    <property type="entry name" value="MONOACYLGLYCEROL LIPASE"/>
    <property type="match status" value="1"/>
</dbReference>